<dbReference type="PANTHER" id="PTHR40465:SF1">
    <property type="entry name" value="DUF6534 DOMAIN-CONTAINING PROTEIN"/>
    <property type="match status" value="1"/>
</dbReference>
<evidence type="ECO:0000256" key="1">
    <source>
        <dbReference type="SAM" id="Phobius"/>
    </source>
</evidence>
<feature type="transmembrane region" description="Helical" evidence="1">
    <location>
        <begin position="196"/>
        <end position="218"/>
    </location>
</feature>
<feature type="transmembrane region" description="Helical" evidence="1">
    <location>
        <begin position="86"/>
        <end position="105"/>
    </location>
</feature>
<feature type="transmembrane region" description="Helical" evidence="1">
    <location>
        <begin position="117"/>
        <end position="140"/>
    </location>
</feature>
<feature type="transmembrane region" description="Helical" evidence="1">
    <location>
        <begin position="152"/>
        <end position="176"/>
    </location>
</feature>
<keyword evidence="1" id="KW-0472">Membrane</keyword>
<keyword evidence="4" id="KW-1185">Reference proteome</keyword>
<dbReference type="AlphaFoldDB" id="A0AAD6ZFC0"/>
<protein>
    <recommendedName>
        <fullName evidence="2">DUF6534 domain-containing protein</fullName>
    </recommendedName>
</protein>
<keyword evidence="1" id="KW-1133">Transmembrane helix</keyword>
<proteinExistence type="predicted"/>
<dbReference type="PANTHER" id="PTHR40465">
    <property type="entry name" value="CHROMOSOME 1, WHOLE GENOME SHOTGUN SEQUENCE"/>
    <property type="match status" value="1"/>
</dbReference>
<feature type="transmembrane region" description="Helical" evidence="1">
    <location>
        <begin position="224"/>
        <end position="245"/>
    </location>
</feature>
<feature type="transmembrane region" description="Helical" evidence="1">
    <location>
        <begin position="12"/>
        <end position="34"/>
    </location>
</feature>
<dbReference type="Proteomes" id="UP001218218">
    <property type="component" value="Unassembled WGS sequence"/>
</dbReference>
<feature type="transmembrane region" description="Helical" evidence="1">
    <location>
        <begin position="46"/>
        <end position="66"/>
    </location>
</feature>
<accession>A0AAD6ZFC0</accession>
<dbReference type="EMBL" id="JARIHO010000053">
    <property type="protein sequence ID" value="KAJ7320880.1"/>
    <property type="molecule type" value="Genomic_DNA"/>
</dbReference>
<dbReference type="Pfam" id="PF20152">
    <property type="entry name" value="DUF6534"/>
    <property type="match status" value="1"/>
</dbReference>
<reference evidence="3" key="1">
    <citation type="submission" date="2023-03" db="EMBL/GenBank/DDBJ databases">
        <title>Massive genome expansion in bonnet fungi (Mycena s.s.) driven by repeated elements and novel gene families across ecological guilds.</title>
        <authorList>
            <consortium name="Lawrence Berkeley National Laboratory"/>
            <person name="Harder C.B."/>
            <person name="Miyauchi S."/>
            <person name="Viragh M."/>
            <person name="Kuo A."/>
            <person name="Thoen E."/>
            <person name="Andreopoulos B."/>
            <person name="Lu D."/>
            <person name="Skrede I."/>
            <person name="Drula E."/>
            <person name="Henrissat B."/>
            <person name="Morin E."/>
            <person name="Kohler A."/>
            <person name="Barry K."/>
            <person name="LaButti K."/>
            <person name="Morin E."/>
            <person name="Salamov A."/>
            <person name="Lipzen A."/>
            <person name="Mereny Z."/>
            <person name="Hegedus B."/>
            <person name="Baldrian P."/>
            <person name="Stursova M."/>
            <person name="Weitz H."/>
            <person name="Taylor A."/>
            <person name="Grigoriev I.V."/>
            <person name="Nagy L.G."/>
            <person name="Martin F."/>
            <person name="Kauserud H."/>
        </authorList>
    </citation>
    <scope>NUCLEOTIDE SEQUENCE</scope>
    <source>
        <strain evidence="3">CBHHK002</strain>
    </source>
</reference>
<evidence type="ECO:0000313" key="3">
    <source>
        <dbReference type="EMBL" id="KAJ7320880.1"/>
    </source>
</evidence>
<sequence length="322" mass="35953">MPPGLGSTLGAVEIGGVFSTLFFGILTMQVYNYYRDYLNDRGLLKAMVMGIWSIELVHTMLLWHTIYSLTVTFFGHPEQIFTPPETFYFTILCSSLITTAVQIFFANRIRVFSGRKLVPAISCIMSCLYFGGMLAALILLCVHRTLAVLETYRWLASTIFALTAVIDMLIAISMCYWLGRVRNSDFPKTRNIIDTLIMWCIESTVAKSGASVVQLILFLTRNDFLWLIFLLPKASLFSNSMLAALNGRNRIRSAGEDPASGHGPTFITFNSAADPTQSPRSRNVIIQMTRMTETHIDDGMDECVTESKTDRNSGVVSNSLTV</sequence>
<feature type="domain" description="DUF6534" evidence="2">
    <location>
        <begin position="163"/>
        <end position="249"/>
    </location>
</feature>
<name>A0AAD6ZFC0_9AGAR</name>
<evidence type="ECO:0000313" key="4">
    <source>
        <dbReference type="Proteomes" id="UP001218218"/>
    </source>
</evidence>
<comment type="caution">
    <text evidence="3">The sequence shown here is derived from an EMBL/GenBank/DDBJ whole genome shotgun (WGS) entry which is preliminary data.</text>
</comment>
<gene>
    <name evidence="3" type="ORF">DFH08DRAFT_388800</name>
</gene>
<organism evidence="3 4">
    <name type="scientific">Mycena albidolilacea</name>
    <dbReference type="NCBI Taxonomy" id="1033008"/>
    <lineage>
        <taxon>Eukaryota</taxon>
        <taxon>Fungi</taxon>
        <taxon>Dikarya</taxon>
        <taxon>Basidiomycota</taxon>
        <taxon>Agaricomycotina</taxon>
        <taxon>Agaricomycetes</taxon>
        <taxon>Agaricomycetidae</taxon>
        <taxon>Agaricales</taxon>
        <taxon>Marasmiineae</taxon>
        <taxon>Mycenaceae</taxon>
        <taxon>Mycena</taxon>
    </lineage>
</organism>
<dbReference type="InterPro" id="IPR045339">
    <property type="entry name" value="DUF6534"/>
</dbReference>
<keyword evidence="1" id="KW-0812">Transmembrane</keyword>
<evidence type="ECO:0000259" key="2">
    <source>
        <dbReference type="Pfam" id="PF20152"/>
    </source>
</evidence>